<feature type="compositionally biased region" description="Basic and acidic residues" evidence="1">
    <location>
        <begin position="93"/>
        <end position="117"/>
    </location>
</feature>
<organism evidence="2 3">
    <name type="scientific">Eumeta variegata</name>
    <name type="common">Bagworm moth</name>
    <name type="synonym">Eumeta japonica</name>
    <dbReference type="NCBI Taxonomy" id="151549"/>
    <lineage>
        <taxon>Eukaryota</taxon>
        <taxon>Metazoa</taxon>
        <taxon>Ecdysozoa</taxon>
        <taxon>Arthropoda</taxon>
        <taxon>Hexapoda</taxon>
        <taxon>Insecta</taxon>
        <taxon>Pterygota</taxon>
        <taxon>Neoptera</taxon>
        <taxon>Endopterygota</taxon>
        <taxon>Lepidoptera</taxon>
        <taxon>Glossata</taxon>
        <taxon>Ditrysia</taxon>
        <taxon>Tineoidea</taxon>
        <taxon>Psychidae</taxon>
        <taxon>Oiketicinae</taxon>
        <taxon>Eumeta</taxon>
    </lineage>
</organism>
<feature type="region of interest" description="Disordered" evidence="1">
    <location>
        <begin position="1"/>
        <end position="21"/>
    </location>
</feature>
<dbReference type="AlphaFoldDB" id="A0A4C1ZYZ8"/>
<sequence>MSTRQIIAKEDQARHRNRHWNTRQCRNRNPEQERGRNSCCISISFGAWSRWPTFGLIVNENSSTAGLRRRVSSKETTQLRLEERKGKSGKPGAADRYHDGNYDRERNPDWFGNRDRDTQFGTATQTVPICFIIAHVGEAEAYRNS</sequence>
<dbReference type="EMBL" id="BGZK01002251">
    <property type="protein sequence ID" value="GBP92234.1"/>
    <property type="molecule type" value="Genomic_DNA"/>
</dbReference>
<proteinExistence type="predicted"/>
<gene>
    <name evidence="2" type="ORF">EVAR_64417_1</name>
</gene>
<keyword evidence="3" id="KW-1185">Reference proteome</keyword>
<protein>
    <submittedName>
        <fullName evidence="2">Uncharacterized protein</fullName>
    </submittedName>
</protein>
<reference evidence="2 3" key="1">
    <citation type="journal article" date="2019" name="Commun. Biol.">
        <title>The bagworm genome reveals a unique fibroin gene that provides high tensile strength.</title>
        <authorList>
            <person name="Kono N."/>
            <person name="Nakamura H."/>
            <person name="Ohtoshi R."/>
            <person name="Tomita M."/>
            <person name="Numata K."/>
            <person name="Arakawa K."/>
        </authorList>
    </citation>
    <scope>NUCLEOTIDE SEQUENCE [LARGE SCALE GENOMIC DNA]</scope>
</reference>
<accession>A0A4C1ZYZ8</accession>
<evidence type="ECO:0000313" key="2">
    <source>
        <dbReference type="EMBL" id="GBP92234.1"/>
    </source>
</evidence>
<evidence type="ECO:0000256" key="1">
    <source>
        <dbReference type="SAM" id="MobiDB-lite"/>
    </source>
</evidence>
<feature type="region of interest" description="Disordered" evidence="1">
    <location>
        <begin position="65"/>
        <end position="117"/>
    </location>
</feature>
<name>A0A4C1ZYZ8_EUMVA</name>
<evidence type="ECO:0000313" key="3">
    <source>
        <dbReference type="Proteomes" id="UP000299102"/>
    </source>
</evidence>
<comment type="caution">
    <text evidence="2">The sequence shown here is derived from an EMBL/GenBank/DDBJ whole genome shotgun (WGS) entry which is preliminary data.</text>
</comment>
<dbReference type="Proteomes" id="UP000299102">
    <property type="component" value="Unassembled WGS sequence"/>
</dbReference>